<keyword evidence="4" id="KW-1003">Cell membrane</keyword>
<dbReference type="PANTHER" id="PTHR33446">
    <property type="entry name" value="PROTEIN TONB-RELATED"/>
    <property type="match status" value="1"/>
</dbReference>
<dbReference type="PANTHER" id="PTHR33446:SF2">
    <property type="entry name" value="PROTEIN TONB"/>
    <property type="match status" value="1"/>
</dbReference>
<evidence type="ECO:0000256" key="1">
    <source>
        <dbReference type="ARBA" id="ARBA00004383"/>
    </source>
</evidence>
<evidence type="ECO:0000256" key="2">
    <source>
        <dbReference type="ARBA" id="ARBA00006555"/>
    </source>
</evidence>
<dbReference type="Gene3D" id="3.30.1150.10">
    <property type="match status" value="1"/>
</dbReference>
<sequence length="361" mass="38359">MTSGHRSSARIMGLRRDIGWIRNFSTVRHKQALCQTGALFALLWPGLSNQTGLCHSLSRRPTVSRWHTDRQEQATGGRAHLPSVSVGQLAAAGREGLASSLSRQSGAVWLLAFALAILAHVLMTVWLMMTVSPQTGTQQPAAVSMLFEAPRAPLSAASQAEADKTASQQQTQPLPTMKDMPDMDAASLGREMPEVLPPSVRPEADHLPQVPALPKKMAQQRPAMQHDMQHSKAEVQSNALPTAMGKTTGPARAKADVAPTGGQAAAPASTAAAGQKGSFQLSCSVPEAHYPVSARHLHEEGEAVAEVSINEKGQVIAARLVKSTGYDDLDDQALETVKNLHCTAPASTVVTGRIPVGFHIQ</sequence>
<evidence type="ECO:0000313" key="13">
    <source>
        <dbReference type="EMBL" id="NHO39597.1"/>
    </source>
</evidence>
<dbReference type="InterPro" id="IPR006260">
    <property type="entry name" value="TonB/TolA_C"/>
</dbReference>
<evidence type="ECO:0000313" key="14">
    <source>
        <dbReference type="Proteomes" id="UP000657200"/>
    </source>
</evidence>
<evidence type="ECO:0000259" key="12">
    <source>
        <dbReference type="PROSITE" id="PS52015"/>
    </source>
</evidence>
<dbReference type="Proteomes" id="UP000657200">
    <property type="component" value="Unassembled WGS sequence"/>
</dbReference>
<comment type="subcellular location">
    <subcellularLocation>
        <location evidence="1">Cell inner membrane</location>
        <topology evidence="1">Single-pass membrane protein</topology>
        <orientation evidence="1">Periplasmic side</orientation>
    </subcellularLocation>
</comment>
<gene>
    <name evidence="13" type="ORF">GOB80_07835</name>
</gene>
<name>A0ABX0KHQ3_9PROT</name>
<reference evidence="13 14" key="1">
    <citation type="journal article" date="2020" name="Int. J. Syst. Evol. Microbiol.">
        <title>Novel acetic acid bacteria from cider fermentations: Acetobacter conturbans sp. nov. and Acetobacter fallax sp. nov.</title>
        <authorList>
            <person name="Sombolestani A.S."/>
            <person name="Cleenwerck I."/>
            <person name="Cnockaert M."/>
            <person name="Borremans W."/>
            <person name="Wieme A.D."/>
            <person name="De Vuyst L."/>
            <person name="Vandamme P."/>
        </authorList>
    </citation>
    <scope>NUCLEOTIDE SEQUENCE [LARGE SCALE GENOMIC DNA]</scope>
    <source>
        <strain evidence="13 14">LMG 23848</strain>
    </source>
</reference>
<feature type="region of interest" description="Disordered" evidence="10">
    <location>
        <begin position="154"/>
        <end position="184"/>
    </location>
</feature>
<accession>A0ABX0KHQ3</accession>
<evidence type="ECO:0000256" key="3">
    <source>
        <dbReference type="ARBA" id="ARBA00022448"/>
    </source>
</evidence>
<keyword evidence="9 11" id="KW-0472">Membrane</keyword>
<evidence type="ECO:0000256" key="4">
    <source>
        <dbReference type="ARBA" id="ARBA00022475"/>
    </source>
</evidence>
<dbReference type="InterPro" id="IPR037682">
    <property type="entry name" value="TonB_C"/>
</dbReference>
<dbReference type="SUPFAM" id="SSF74653">
    <property type="entry name" value="TolA/TonB C-terminal domain"/>
    <property type="match status" value="1"/>
</dbReference>
<keyword evidence="8 11" id="KW-1133">Transmembrane helix</keyword>
<evidence type="ECO:0000256" key="10">
    <source>
        <dbReference type="SAM" id="MobiDB-lite"/>
    </source>
</evidence>
<comment type="caution">
    <text evidence="13">The sequence shown here is derived from an EMBL/GenBank/DDBJ whole genome shotgun (WGS) entry which is preliminary data.</text>
</comment>
<evidence type="ECO:0000256" key="9">
    <source>
        <dbReference type="ARBA" id="ARBA00023136"/>
    </source>
</evidence>
<dbReference type="NCBIfam" id="TIGR01352">
    <property type="entry name" value="tonB_Cterm"/>
    <property type="match status" value="1"/>
</dbReference>
<protein>
    <submittedName>
        <fullName evidence="13">TonB family protein</fullName>
    </submittedName>
</protein>
<dbReference type="InterPro" id="IPR051045">
    <property type="entry name" value="TonB-dependent_transducer"/>
</dbReference>
<keyword evidence="6 11" id="KW-0812">Transmembrane</keyword>
<feature type="compositionally biased region" description="Polar residues" evidence="10">
    <location>
        <begin position="165"/>
        <end position="174"/>
    </location>
</feature>
<evidence type="ECO:0000256" key="7">
    <source>
        <dbReference type="ARBA" id="ARBA00022927"/>
    </source>
</evidence>
<keyword evidence="5" id="KW-0997">Cell inner membrane</keyword>
<keyword evidence="7" id="KW-0653">Protein transport</keyword>
<proteinExistence type="inferred from homology"/>
<feature type="region of interest" description="Disordered" evidence="10">
    <location>
        <begin position="242"/>
        <end position="269"/>
    </location>
</feature>
<dbReference type="Pfam" id="PF03544">
    <property type="entry name" value="TonB_C"/>
    <property type="match status" value="1"/>
</dbReference>
<feature type="compositionally biased region" description="Low complexity" evidence="10">
    <location>
        <begin position="258"/>
        <end position="269"/>
    </location>
</feature>
<organism evidence="13 14">
    <name type="scientific">Acetobacter ghanensis</name>
    <dbReference type="NCBI Taxonomy" id="431306"/>
    <lineage>
        <taxon>Bacteria</taxon>
        <taxon>Pseudomonadati</taxon>
        <taxon>Pseudomonadota</taxon>
        <taxon>Alphaproteobacteria</taxon>
        <taxon>Acetobacterales</taxon>
        <taxon>Acetobacteraceae</taxon>
        <taxon>Acetobacter</taxon>
    </lineage>
</organism>
<feature type="transmembrane region" description="Helical" evidence="11">
    <location>
        <begin position="107"/>
        <end position="129"/>
    </location>
</feature>
<dbReference type="PROSITE" id="PS52015">
    <property type="entry name" value="TONB_CTD"/>
    <property type="match status" value="1"/>
</dbReference>
<evidence type="ECO:0000256" key="5">
    <source>
        <dbReference type="ARBA" id="ARBA00022519"/>
    </source>
</evidence>
<evidence type="ECO:0000256" key="8">
    <source>
        <dbReference type="ARBA" id="ARBA00022989"/>
    </source>
</evidence>
<comment type="similarity">
    <text evidence="2">Belongs to the TonB family.</text>
</comment>
<evidence type="ECO:0000256" key="11">
    <source>
        <dbReference type="SAM" id="Phobius"/>
    </source>
</evidence>
<keyword evidence="3" id="KW-0813">Transport</keyword>
<keyword evidence="14" id="KW-1185">Reference proteome</keyword>
<dbReference type="EMBL" id="WOTE01000003">
    <property type="protein sequence ID" value="NHO39597.1"/>
    <property type="molecule type" value="Genomic_DNA"/>
</dbReference>
<evidence type="ECO:0000256" key="6">
    <source>
        <dbReference type="ARBA" id="ARBA00022692"/>
    </source>
</evidence>
<feature type="region of interest" description="Disordered" evidence="10">
    <location>
        <begin position="216"/>
        <end position="235"/>
    </location>
</feature>
<feature type="domain" description="TonB C-terminal" evidence="12">
    <location>
        <begin position="275"/>
        <end position="361"/>
    </location>
</feature>